<dbReference type="InterPro" id="IPR037045">
    <property type="entry name" value="S8pro/Inhibitor_I9_sf"/>
</dbReference>
<feature type="domain" description="Peptidase S8/S53" evidence="10">
    <location>
        <begin position="480"/>
        <end position="546"/>
    </location>
</feature>
<organism evidence="13 14">
    <name type="scientific">Colwellia demingiae</name>
    <dbReference type="NCBI Taxonomy" id="89401"/>
    <lineage>
        <taxon>Bacteria</taxon>
        <taxon>Pseudomonadati</taxon>
        <taxon>Pseudomonadota</taxon>
        <taxon>Gammaproteobacteria</taxon>
        <taxon>Alteromonadales</taxon>
        <taxon>Colwelliaceae</taxon>
        <taxon>Colwellia</taxon>
    </lineage>
</organism>
<evidence type="ECO:0000313" key="13">
    <source>
        <dbReference type="EMBL" id="TWX65986.1"/>
    </source>
</evidence>
<comment type="caution">
    <text evidence="13">The sequence shown here is derived from an EMBL/GenBank/DDBJ whole genome shotgun (WGS) entry which is preliminary data.</text>
</comment>
<dbReference type="InterPro" id="IPR023828">
    <property type="entry name" value="Peptidase_S8_Ser-AS"/>
</dbReference>
<dbReference type="SUPFAM" id="SSF52743">
    <property type="entry name" value="Subtilisin-like"/>
    <property type="match status" value="1"/>
</dbReference>
<keyword evidence="2" id="KW-0964">Secreted</keyword>
<dbReference type="InterPro" id="IPR003137">
    <property type="entry name" value="PA_domain"/>
</dbReference>
<feature type="domain" description="PA" evidence="11">
    <location>
        <begin position="401"/>
        <end position="473"/>
    </location>
</feature>
<keyword evidence="14" id="KW-1185">Reference proteome</keyword>
<protein>
    <submittedName>
        <fullName evidence="13">S8 family serine peptidase</fullName>
    </submittedName>
</protein>
<dbReference type="PROSITE" id="PS00138">
    <property type="entry name" value="SUBTILASE_SER"/>
    <property type="match status" value="1"/>
</dbReference>
<feature type="signal peptide" evidence="9">
    <location>
        <begin position="1"/>
        <end position="34"/>
    </location>
</feature>
<dbReference type="CDD" id="cd07477">
    <property type="entry name" value="Peptidases_S8_Subtilisin_subset"/>
    <property type="match status" value="1"/>
</dbReference>
<feature type="domain" description="Peptidase S8/S53" evidence="10">
    <location>
        <begin position="176"/>
        <end position="383"/>
    </location>
</feature>
<dbReference type="EMBL" id="VOLT01000009">
    <property type="protein sequence ID" value="TWX65986.1"/>
    <property type="molecule type" value="Genomic_DNA"/>
</dbReference>
<evidence type="ECO:0000256" key="8">
    <source>
        <dbReference type="PROSITE-ProRule" id="PRU01240"/>
    </source>
</evidence>
<dbReference type="PROSITE" id="PS00137">
    <property type="entry name" value="SUBTILASE_HIS"/>
    <property type="match status" value="1"/>
</dbReference>
<keyword evidence="4" id="KW-0479">Metal-binding</keyword>
<evidence type="ECO:0000256" key="2">
    <source>
        <dbReference type="ARBA" id="ARBA00022512"/>
    </source>
</evidence>
<dbReference type="InterPro" id="IPR022398">
    <property type="entry name" value="Peptidase_S8_His-AS"/>
</dbReference>
<gene>
    <name evidence="13" type="ORF">ESZ36_16955</name>
</gene>
<accession>A0A5C6QAI0</accession>
<dbReference type="GO" id="GO:0006508">
    <property type="term" value="P:proteolysis"/>
    <property type="evidence" value="ECO:0007669"/>
    <property type="project" value="UniProtKB-KW"/>
</dbReference>
<dbReference type="CDD" id="cd04817">
    <property type="entry name" value="PA_VapT_like"/>
    <property type="match status" value="1"/>
</dbReference>
<dbReference type="InterPro" id="IPR034202">
    <property type="entry name" value="Subtilisin_Carlsberg-like"/>
</dbReference>
<feature type="chain" id="PRO_5022981553" evidence="9">
    <location>
        <begin position="35"/>
        <end position="790"/>
    </location>
</feature>
<dbReference type="OrthoDB" id="9790784at2"/>
<dbReference type="Gene3D" id="3.40.50.200">
    <property type="entry name" value="Peptidase S8/S53 domain"/>
    <property type="match status" value="1"/>
</dbReference>
<dbReference type="Gene3D" id="3.30.70.80">
    <property type="entry name" value="Peptidase S8 propeptide/proteinase inhibitor I9"/>
    <property type="match status" value="1"/>
</dbReference>
<evidence type="ECO:0000256" key="7">
    <source>
        <dbReference type="PIRSR" id="PIRSR615500-1"/>
    </source>
</evidence>
<evidence type="ECO:0000256" key="3">
    <source>
        <dbReference type="ARBA" id="ARBA00022670"/>
    </source>
</evidence>
<dbReference type="GO" id="GO:0005615">
    <property type="term" value="C:extracellular space"/>
    <property type="evidence" value="ECO:0007669"/>
    <property type="project" value="TreeGrafter"/>
</dbReference>
<sequence length="790" mass="81085">MSNNKKWFKLPTNKTAIITTASVLSLSISTALYAAQPVGVQTTDNLLSAVASSPLPKRFIIKYKQSGNSQSGSQGVMNNVAGFSNMASPTAFARLAAVKTKLKKMGAKVKGEYPDINMISAELSTSDVMSLAVDDNVEYVEEDLQRRFMAQSVPYGIGMVQADQVDDSIASANSGGKKICVIDSGLNLPHEDMGAQGGTITGTNDSGTGNWFDHGGPHGTHVAGTIAALNNGIGVRGVIGTDPNLHIIKVFNEAGWGYSSDLVSAINKCVSAGSDVINMSLGGTGSSASEKNGIQTAYDAGVLLIAAAGNDGVATSPTDVESYPASYDSVMSVAAIDSAKVLADFSQKNSQVEISGPGVDVYSTYPEGLGSVVEVSVSGTAYAANAMENQGNATGSLYDFATGDAIDSGASGSVCLIERGNISFHDKVKACQDSGGVGAILYNNAAGSFGGTLGDTNATNIPSVTVSDTDGAAMLANIGLSTTVNIGAGNYGKMSGTSMASPHVAGVAALVWSHHPTCTNVEIRNVLNATAQDLGATGRDVKFGYGLAQTKDAIDYIAANGCDGSGSGGGGGTTPDDTVLENGVVKSGLTASTGNELVFTMQVPAGATDINFATTGGSGDADLYVKFGAEPTDSVYDCRPYKSGNIESCASTQEGGTYYVKLKAYSDFADVTLTGSFTEPTTGGGETINPIDSTVNDVNVARRSWTRYTLDLAEGYADLAVTLSGGTGDADLYVTQGKQSTTSTYDCRPYKNGNNESCEFTAPASGTWYIDIYGYSAASGLTLNLQATPE</sequence>
<feature type="active site" description="Charge relay system" evidence="7 8">
    <location>
        <position position="183"/>
    </location>
</feature>
<dbReference type="RefSeq" id="WP_146790042.1">
    <property type="nucleotide sequence ID" value="NZ_VOLT01000009.1"/>
</dbReference>
<dbReference type="Pfam" id="PF00082">
    <property type="entry name" value="Peptidase_S8"/>
    <property type="match status" value="2"/>
</dbReference>
<dbReference type="InterPro" id="IPR015500">
    <property type="entry name" value="Peptidase_S8_subtilisin-rel"/>
</dbReference>
<keyword evidence="2" id="KW-0134">Cell wall</keyword>
<proteinExistence type="inferred from homology"/>
<keyword evidence="3 8" id="KW-0645">Protease</keyword>
<dbReference type="PRINTS" id="PR00723">
    <property type="entry name" value="SUBTILISIN"/>
</dbReference>
<dbReference type="Gene3D" id="2.60.120.380">
    <property type="match status" value="2"/>
</dbReference>
<dbReference type="Pfam" id="PF02225">
    <property type="entry name" value="PA"/>
    <property type="match status" value="1"/>
</dbReference>
<feature type="active site" description="Charge relay system" evidence="7 8">
    <location>
        <position position="498"/>
    </location>
</feature>
<evidence type="ECO:0000259" key="11">
    <source>
        <dbReference type="Pfam" id="PF02225"/>
    </source>
</evidence>
<dbReference type="SUPFAM" id="SSF54897">
    <property type="entry name" value="Protease propeptides/inhibitors"/>
    <property type="match status" value="1"/>
</dbReference>
<evidence type="ECO:0000256" key="5">
    <source>
        <dbReference type="ARBA" id="ARBA00022801"/>
    </source>
</evidence>
<evidence type="ECO:0000256" key="6">
    <source>
        <dbReference type="ARBA" id="ARBA00022825"/>
    </source>
</evidence>
<feature type="domain" description="Peptidase C-terminal archaeal/bacterial" evidence="12">
    <location>
        <begin position="708"/>
        <end position="774"/>
    </location>
</feature>
<keyword evidence="6 8" id="KW-0720">Serine protease</keyword>
<evidence type="ECO:0000259" key="10">
    <source>
        <dbReference type="Pfam" id="PF00082"/>
    </source>
</evidence>
<dbReference type="PANTHER" id="PTHR43806">
    <property type="entry name" value="PEPTIDASE S8"/>
    <property type="match status" value="1"/>
</dbReference>
<feature type="active site" description="Charge relay system" evidence="7 8">
    <location>
        <position position="218"/>
    </location>
</feature>
<evidence type="ECO:0000256" key="1">
    <source>
        <dbReference type="ARBA" id="ARBA00011073"/>
    </source>
</evidence>
<dbReference type="Gene3D" id="3.50.30.30">
    <property type="match status" value="1"/>
</dbReference>
<evidence type="ECO:0000256" key="9">
    <source>
        <dbReference type="SAM" id="SignalP"/>
    </source>
</evidence>
<name>A0A5C6QAI0_9GAMM</name>
<dbReference type="GO" id="GO:0004252">
    <property type="term" value="F:serine-type endopeptidase activity"/>
    <property type="evidence" value="ECO:0007669"/>
    <property type="project" value="UniProtKB-UniRule"/>
</dbReference>
<dbReference type="InterPro" id="IPR000209">
    <property type="entry name" value="Peptidase_S8/S53_dom"/>
</dbReference>
<reference evidence="13 14" key="1">
    <citation type="submission" date="2019-07" db="EMBL/GenBank/DDBJ databases">
        <title>Genomes of sea-ice associated Colwellia species.</title>
        <authorList>
            <person name="Bowman J.P."/>
        </authorList>
    </citation>
    <scope>NUCLEOTIDE SEQUENCE [LARGE SCALE GENOMIC DNA]</scope>
    <source>
        <strain evidence="13 14">ACAM 459</strain>
    </source>
</reference>
<dbReference type="InterPro" id="IPR050131">
    <property type="entry name" value="Peptidase_S8_subtilisin-like"/>
</dbReference>
<keyword evidence="9" id="KW-0732">Signal</keyword>
<evidence type="ECO:0000256" key="4">
    <source>
        <dbReference type="ARBA" id="ARBA00022723"/>
    </source>
</evidence>
<dbReference type="PANTHER" id="PTHR43806:SF11">
    <property type="entry name" value="CEREVISIN-RELATED"/>
    <property type="match status" value="1"/>
</dbReference>
<feature type="domain" description="Peptidase C-terminal archaeal/bacterial" evidence="12">
    <location>
        <begin position="598"/>
        <end position="662"/>
    </location>
</feature>
<dbReference type="InterPro" id="IPR007280">
    <property type="entry name" value="Peptidase_C_arc/bac"/>
</dbReference>
<dbReference type="Pfam" id="PF04151">
    <property type="entry name" value="PPC"/>
    <property type="match status" value="2"/>
</dbReference>
<dbReference type="AlphaFoldDB" id="A0A5C6QAI0"/>
<dbReference type="InterPro" id="IPR036852">
    <property type="entry name" value="Peptidase_S8/S53_dom_sf"/>
</dbReference>
<dbReference type="GO" id="GO:0046872">
    <property type="term" value="F:metal ion binding"/>
    <property type="evidence" value="ECO:0007669"/>
    <property type="project" value="UniProtKB-KW"/>
</dbReference>
<evidence type="ECO:0000313" key="14">
    <source>
        <dbReference type="Proteomes" id="UP000321822"/>
    </source>
</evidence>
<dbReference type="PROSITE" id="PS51892">
    <property type="entry name" value="SUBTILASE"/>
    <property type="match status" value="1"/>
</dbReference>
<dbReference type="Proteomes" id="UP000321822">
    <property type="component" value="Unassembled WGS sequence"/>
</dbReference>
<comment type="similarity">
    <text evidence="1 8">Belongs to the peptidase S8 family.</text>
</comment>
<keyword evidence="5 8" id="KW-0378">Hydrolase</keyword>
<evidence type="ECO:0000259" key="12">
    <source>
        <dbReference type="Pfam" id="PF04151"/>
    </source>
</evidence>